<dbReference type="EMBL" id="LWDX02039652">
    <property type="protein sequence ID" value="OEL24462.1"/>
    <property type="molecule type" value="Genomic_DNA"/>
</dbReference>
<name>A0A1E5VH74_9POAL</name>
<comment type="caution">
    <text evidence="3">The sequence shown here is derived from an EMBL/GenBank/DDBJ whole genome shotgun (WGS) entry which is preliminary data.</text>
</comment>
<evidence type="ECO:0000313" key="3">
    <source>
        <dbReference type="EMBL" id="OEL24462.1"/>
    </source>
</evidence>
<dbReference type="InterPro" id="IPR051151">
    <property type="entry name" value="Group_II_Decarboxylase"/>
</dbReference>
<keyword evidence="2" id="KW-0456">Lyase</keyword>
<dbReference type="Gene3D" id="3.40.640.10">
    <property type="entry name" value="Type I PLP-dependent aspartate aminotransferase-like (Major domain)"/>
    <property type="match status" value="1"/>
</dbReference>
<gene>
    <name evidence="3" type="ORF">BAE44_0014518</name>
</gene>
<evidence type="ECO:0000313" key="4">
    <source>
        <dbReference type="Proteomes" id="UP000095767"/>
    </source>
</evidence>
<sequence>MVGSNGTVAAGTAMLAASMPMAADRARLQQAVGETNKLLLLEGTVDVDDVGAAAFAVEEPPVDEEAAAERQAEVARLLAGFRRHLQDRTDHHLGYPYNLDLDFSVLAQFQSFCINNLGDPFIESNYGVHSRPLEVAVLDWFARLWDLHKDNYWGYITNCGTEGNLHGLLVGRELFPDGIIYASTESHYSVFKAARMYRVKCVKVDALVSGEMNCADFKSKLLQNPGSPAIVNVNIG</sequence>
<protein>
    <submittedName>
        <fullName evidence="3">Serine decarboxylase 1</fullName>
    </submittedName>
</protein>
<dbReference type="AlphaFoldDB" id="A0A1E5VH74"/>
<evidence type="ECO:0000256" key="2">
    <source>
        <dbReference type="ARBA" id="ARBA00022793"/>
    </source>
</evidence>
<dbReference type="GO" id="GO:0016831">
    <property type="term" value="F:carboxy-lyase activity"/>
    <property type="evidence" value="ECO:0007669"/>
    <property type="project" value="UniProtKB-KW"/>
</dbReference>
<dbReference type="PANTHER" id="PTHR46101">
    <property type="match status" value="1"/>
</dbReference>
<dbReference type="OrthoDB" id="2161780at2759"/>
<dbReference type="Proteomes" id="UP000095767">
    <property type="component" value="Unassembled WGS sequence"/>
</dbReference>
<proteinExistence type="inferred from homology"/>
<keyword evidence="4" id="KW-1185">Reference proteome</keyword>
<comment type="similarity">
    <text evidence="1">Belongs to the group II decarboxylase family.</text>
</comment>
<accession>A0A1E5VH74</accession>
<organism evidence="3 4">
    <name type="scientific">Dichanthelium oligosanthes</name>
    <dbReference type="NCBI Taxonomy" id="888268"/>
    <lineage>
        <taxon>Eukaryota</taxon>
        <taxon>Viridiplantae</taxon>
        <taxon>Streptophyta</taxon>
        <taxon>Embryophyta</taxon>
        <taxon>Tracheophyta</taxon>
        <taxon>Spermatophyta</taxon>
        <taxon>Magnoliopsida</taxon>
        <taxon>Liliopsida</taxon>
        <taxon>Poales</taxon>
        <taxon>Poaceae</taxon>
        <taxon>PACMAD clade</taxon>
        <taxon>Panicoideae</taxon>
        <taxon>Panicodae</taxon>
        <taxon>Paniceae</taxon>
        <taxon>Dichantheliinae</taxon>
        <taxon>Dichanthelium</taxon>
    </lineage>
</organism>
<dbReference type="InterPro" id="IPR015424">
    <property type="entry name" value="PyrdxlP-dep_Trfase"/>
</dbReference>
<dbReference type="STRING" id="888268.A0A1E5VH74"/>
<dbReference type="SUPFAM" id="SSF53383">
    <property type="entry name" value="PLP-dependent transferases"/>
    <property type="match status" value="1"/>
</dbReference>
<dbReference type="InterPro" id="IPR015421">
    <property type="entry name" value="PyrdxlP-dep_Trfase_major"/>
</dbReference>
<keyword evidence="2" id="KW-0210">Decarboxylase</keyword>
<evidence type="ECO:0000256" key="1">
    <source>
        <dbReference type="ARBA" id="ARBA00009533"/>
    </source>
</evidence>
<dbReference type="PANTHER" id="PTHR46101:SF8">
    <property type="entry name" value="SERINE DECARBOXYLASE 2"/>
    <property type="match status" value="1"/>
</dbReference>
<reference evidence="3 4" key="1">
    <citation type="submission" date="2016-09" db="EMBL/GenBank/DDBJ databases">
        <title>The draft genome of Dichanthelium oligosanthes: A C3 panicoid grass species.</title>
        <authorList>
            <person name="Studer A.J."/>
            <person name="Schnable J.C."/>
            <person name="Brutnell T.P."/>
        </authorList>
    </citation>
    <scope>NUCLEOTIDE SEQUENCE [LARGE SCALE GENOMIC DNA]</scope>
    <source>
        <strain evidence="4">cv. Kellogg 1175</strain>
        <tissue evidence="3">Leaf</tissue>
    </source>
</reference>